<dbReference type="NCBIfam" id="TIGR01865">
    <property type="entry name" value="cas_Csn1"/>
    <property type="match status" value="1"/>
</dbReference>
<dbReference type="PATRIC" id="fig|1614.7.peg.184"/>
<accession>A0A0C1LZG5</accession>
<name>A0A0C1LZG5_9LACO</name>
<dbReference type="InterPro" id="IPR028629">
    <property type="entry name" value="Cas9"/>
</dbReference>
<dbReference type="GO" id="GO:0003676">
    <property type="term" value="F:nucleic acid binding"/>
    <property type="evidence" value="ECO:0007669"/>
    <property type="project" value="InterPro"/>
</dbReference>
<evidence type="ECO:0000313" key="4">
    <source>
        <dbReference type="Proteomes" id="UP000031397"/>
    </source>
</evidence>
<protein>
    <submittedName>
        <fullName evidence="3">CRISPR-associated protein, SAG0894 family</fullName>
    </submittedName>
</protein>
<feature type="domain" description="CRISPR-associated endonuclease Cas9 bridge helix" evidence="2">
    <location>
        <begin position="53"/>
        <end position="79"/>
    </location>
</feature>
<keyword evidence="4" id="KW-1185">Reference proteome</keyword>
<dbReference type="InterPro" id="IPR032239">
    <property type="entry name" value="Cas9-BH"/>
</dbReference>
<dbReference type="Pfam" id="PF16592">
    <property type="entry name" value="Cas9_REC"/>
    <property type="match status" value="1"/>
</dbReference>
<sequence>MSKENVKYNIGLDIGTNSIGWAATDEFNKLIHTKGHNAIGARLFKEGKSAAERRGFRTTRRRLSRRKWRLRLLNEIFDENGISDVDPSFFARMKQSNVSPRDDRKSFNGNILFDDKDFDDKKYHNEYSTIYHLRRALMTEDKKFDIRLIYLAMHHIIKYRGHFLNQANVNDFKGGEIDLASSFKALNEQFKNQGRALLLKDSDLGNDTQTLLDNSRSRNDRQKELSRILNIPNQDDDKDQAKLNKKATTEIIKAILGMKAKFDIIFGLEVDEPKDWSLTFNSDDFDDKISELEPQMTDEANEILLILKKLYFSINLSDILKDAETKKMADSLSDAMIARYDDHARHLKLLKQVAEQESGTEKGKALKQAYEEYVNGKNGKPVTADDFFKHVKNNLNDSAESQEI</sequence>
<dbReference type="Gene3D" id="3.30.420.10">
    <property type="entry name" value="Ribonuclease H-like superfamily/Ribonuclease H"/>
    <property type="match status" value="1"/>
</dbReference>
<evidence type="ECO:0000313" key="3">
    <source>
        <dbReference type="EMBL" id="KID42265.1"/>
    </source>
</evidence>
<feature type="domain" description="CRISPR-associated endonuclease Cas9 REC lobe" evidence="1">
    <location>
        <begin position="181"/>
        <end position="404"/>
    </location>
</feature>
<dbReference type="Proteomes" id="UP000031397">
    <property type="component" value="Unassembled WGS sequence"/>
</dbReference>
<reference evidence="3 4" key="1">
    <citation type="submission" date="2014-06" db="EMBL/GenBank/DDBJ databases">
        <title>Functional and comparative genomic analyses of the Drosophila gut microbiota identify candidate symbiosis factors.</title>
        <authorList>
            <person name="Newell P.D."/>
            <person name="Chaston J.M."/>
            <person name="Douglas A.E."/>
        </authorList>
    </citation>
    <scope>NUCLEOTIDE SEQUENCE [LARGE SCALE GENOMIC DNA]</scope>
    <source>
        <strain evidence="3 4">DmCS_002</strain>
    </source>
</reference>
<dbReference type="EMBL" id="JOJZ01000009">
    <property type="protein sequence ID" value="KID42265.1"/>
    <property type="molecule type" value="Genomic_DNA"/>
</dbReference>
<dbReference type="Pfam" id="PF16593">
    <property type="entry name" value="Cas9-BH"/>
    <property type="match status" value="1"/>
</dbReference>
<comment type="caution">
    <text evidence="3">The sequence shown here is derived from an EMBL/GenBank/DDBJ whole genome shotgun (WGS) entry which is preliminary data.</text>
</comment>
<dbReference type="InterPro" id="IPR036397">
    <property type="entry name" value="RNaseH_sf"/>
</dbReference>
<dbReference type="GO" id="GO:0004519">
    <property type="term" value="F:endonuclease activity"/>
    <property type="evidence" value="ECO:0007669"/>
    <property type="project" value="InterPro"/>
</dbReference>
<evidence type="ECO:0000259" key="1">
    <source>
        <dbReference type="Pfam" id="PF16592"/>
    </source>
</evidence>
<gene>
    <name evidence="3" type="ORF">LfDm3_0194</name>
</gene>
<proteinExistence type="predicted"/>
<evidence type="ECO:0000259" key="2">
    <source>
        <dbReference type="Pfam" id="PF16593"/>
    </source>
</evidence>
<dbReference type="AlphaFoldDB" id="A0A0C1LZG5"/>
<organism evidence="3 4">
    <name type="scientific">Fructilactobacillus fructivorans</name>
    <dbReference type="NCBI Taxonomy" id="1614"/>
    <lineage>
        <taxon>Bacteria</taxon>
        <taxon>Bacillati</taxon>
        <taxon>Bacillota</taxon>
        <taxon>Bacilli</taxon>
        <taxon>Lactobacillales</taxon>
        <taxon>Lactobacillaceae</taxon>
        <taxon>Fructilactobacillus</taxon>
    </lineage>
</organism>
<dbReference type="InterPro" id="IPR032240">
    <property type="entry name" value="Cas9_REC"/>
</dbReference>